<keyword evidence="1" id="KW-1133">Transmembrane helix</keyword>
<organism evidence="2 3">
    <name type="scientific">Solanum verrucosum</name>
    <dbReference type="NCBI Taxonomy" id="315347"/>
    <lineage>
        <taxon>Eukaryota</taxon>
        <taxon>Viridiplantae</taxon>
        <taxon>Streptophyta</taxon>
        <taxon>Embryophyta</taxon>
        <taxon>Tracheophyta</taxon>
        <taxon>Spermatophyta</taxon>
        <taxon>Magnoliopsida</taxon>
        <taxon>eudicotyledons</taxon>
        <taxon>Gunneridae</taxon>
        <taxon>Pentapetalae</taxon>
        <taxon>asterids</taxon>
        <taxon>lamiids</taxon>
        <taxon>Solanales</taxon>
        <taxon>Solanaceae</taxon>
        <taxon>Solanoideae</taxon>
        <taxon>Solaneae</taxon>
        <taxon>Solanum</taxon>
    </lineage>
</organism>
<feature type="transmembrane region" description="Helical" evidence="1">
    <location>
        <begin position="61"/>
        <end position="79"/>
    </location>
</feature>
<sequence>MIKLREGTCYPKALMGVNVGLASVDALIAVLAFAQVLFFLSTPVLDGSSGCYICGVSAKNSVLILAIVVLGVRFLFPIWDFGNAFQLGFLKGFNGF</sequence>
<dbReference type="EMBL" id="CP133613">
    <property type="protein sequence ID" value="WMV15623.1"/>
    <property type="molecule type" value="Genomic_DNA"/>
</dbReference>
<evidence type="ECO:0000313" key="3">
    <source>
        <dbReference type="Proteomes" id="UP001234989"/>
    </source>
</evidence>
<accession>A0AAF0TGX3</accession>
<gene>
    <name evidence="2" type="ORF">MTR67_009008</name>
</gene>
<feature type="transmembrane region" description="Helical" evidence="1">
    <location>
        <begin position="20"/>
        <end position="40"/>
    </location>
</feature>
<protein>
    <submittedName>
        <fullName evidence="2">Uncharacterized protein</fullName>
    </submittedName>
</protein>
<evidence type="ECO:0000256" key="1">
    <source>
        <dbReference type="SAM" id="Phobius"/>
    </source>
</evidence>
<keyword evidence="3" id="KW-1185">Reference proteome</keyword>
<dbReference type="AlphaFoldDB" id="A0AAF0TGX3"/>
<keyword evidence="1" id="KW-0472">Membrane</keyword>
<name>A0AAF0TGX3_SOLVR</name>
<evidence type="ECO:0000313" key="2">
    <source>
        <dbReference type="EMBL" id="WMV15623.1"/>
    </source>
</evidence>
<reference evidence="2" key="1">
    <citation type="submission" date="2023-08" db="EMBL/GenBank/DDBJ databases">
        <title>A de novo genome assembly of Solanum verrucosum Schlechtendal, a Mexican diploid species geographically isolated from the other diploid A-genome species in potato relatives.</title>
        <authorList>
            <person name="Hosaka K."/>
        </authorList>
    </citation>
    <scope>NUCLEOTIDE SEQUENCE</scope>
    <source>
        <tissue evidence="2">Young leaves</tissue>
    </source>
</reference>
<proteinExistence type="predicted"/>
<keyword evidence="1" id="KW-0812">Transmembrane</keyword>
<dbReference type="Proteomes" id="UP001234989">
    <property type="component" value="Chromosome 2"/>
</dbReference>